<feature type="domain" description="Squalene cyclase C-terminal" evidence="1">
    <location>
        <begin position="146"/>
        <end position="279"/>
    </location>
</feature>
<dbReference type="InterPro" id="IPR008930">
    <property type="entry name" value="Terpenoid_cyclase/PrenylTrfase"/>
</dbReference>
<dbReference type="Pfam" id="PF14478">
    <property type="entry name" value="DUF4430"/>
    <property type="match status" value="1"/>
</dbReference>
<reference evidence="3 4" key="1">
    <citation type="journal article" date="2016" name="Nat. Commun.">
        <title>Thousands of microbial genomes shed light on interconnected biogeochemical processes in an aquifer system.</title>
        <authorList>
            <person name="Anantharaman K."/>
            <person name="Brown C.T."/>
            <person name="Hug L.A."/>
            <person name="Sharon I."/>
            <person name="Castelle C.J."/>
            <person name="Probst A.J."/>
            <person name="Thomas B.C."/>
            <person name="Singh A."/>
            <person name="Wilkins M.J."/>
            <person name="Karaoz U."/>
            <person name="Brodie E.L."/>
            <person name="Williams K.H."/>
            <person name="Hubbard S.S."/>
            <person name="Banfield J.F."/>
        </authorList>
    </citation>
    <scope>NUCLEOTIDE SEQUENCE [LARGE SCALE GENOMIC DNA]</scope>
</reference>
<evidence type="ECO:0000259" key="1">
    <source>
        <dbReference type="Pfam" id="PF13243"/>
    </source>
</evidence>
<dbReference type="Proteomes" id="UP000176339">
    <property type="component" value="Unassembled WGS sequence"/>
</dbReference>
<dbReference type="SUPFAM" id="SSF48239">
    <property type="entry name" value="Terpenoid cyclases/Protein prenyltransferases"/>
    <property type="match status" value="1"/>
</dbReference>
<organism evidence="3 4">
    <name type="scientific">Candidatus Doudnabacteria bacterium RIFCSPHIGHO2_01_FULL_49_9</name>
    <dbReference type="NCBI Taxonomy" id="1817827"/>
    <lineage>
        <taxon>Bacteria</taxon>
        <taxon>Candidatus Doudnaibacteriota</taxon>
    </lineage>
</organism>
<proteinExistence type="predicted"/>
<evidence type="ECO:0000259" key="2">
    <source>
        <dbReference type="Pfam" id="PF14478"/>
    </source>
</evidence>
<dbReference type="InterPro" id="IPR027954">
    <property type="entry name" value="Transcobalamin-like_C"/>
</dbReference>
<feature type="domain" description="Transcobalamin-like C-terminal" evidence="2">
    <location>
        <begin position="361"/>
        <end position="408"/>
    </location>
</feature>
<dbReference type="EMBL" id="MFEN01000012">
    <property type="protein sequence ID" value="OGE84437.1"/>
    <property type="molecule type" value="Genomic_DNA"/>
</dbReference>
<evidence type="ECO:0000313" key="4">
    <source>
        <dbReference type="Proteomes" id="UP000176339"/>
    </source>
</evidence>
<sequence length="623" mass="65773">MFANWRTNPSFPLEEVFYFLIPKNMKKIPALLTILALLILPLGQAQSFVSATAQSYLAAHADSPWSTMALSVLGADNIPTDHLKSVSGNSAINYTAPILAIAALGENPRTFGSQDYVSALKSYHTVGQIGDPGLLNDDIFGILALISAGENTNDSAITDAKTFLMNSQNADGGWGFGTGASSDTNTTAAAILALKSAGISGSDASIQNALSYLHGAQNSDGGITYDPQSSFGTDSDSSSTAWTIWALNALGINPGTWDKSGNNPTTYLNGNQAAGGYFSYQPGFSEDAFSAVTTAYAVIALSGKTLPLHIFSAPLEEFLFRIEGNAEQICAGKVPGPTALDIVKNAALICGFAYHISDTSFGPYLDQIGSDTAQGLIGWLYLVNNLSPSVGADNYVLETGDEVLWYYGDYRWLPTRLTLDDTEISAGASATAKVEVFENGAFRALEGATVYYGANSIQTNSNGEAALTPNAGFYQIYAEKDGYVRTNKALFQVGNPESENVNLSVTVNAGQVGGETEEPPQTISFTVNPSNIDFGTLNKGQNASRDLAILNNGTTNLSIETVVSGDDLFKQNLKVGDAIWSQYETDLAAGADTQTQAVLSVPTFYSGGSGEKNGILTFWATAQ</sequence>
<protein>
    <recommendedName>
        <fullName evidence="5">DUF4430 domain-containing protein</fullName>
    </recommendedName>
</protein>
<evidence type="ECO:0008006" key="5">
    <source>
        <dbReference type="Google" id="ProtNLM"/>
    </source>
</evidence>
<dbReference type="Gene3D" id="2.170.130.30">
    <property type="match status" value="1"/>
</dbReference>
<dbReference type="AlphaFoldDB" id="A0A1F5P3B7"/>
<dbReference type="Pfam" id="PF13243">
    <property type="entry name" value="SQHop_cyclase_C"/>
    <property type="match status" value="1"/>
</dbReference>
<name>A0A1F5P3B7_9BACT</name>
<accession>A0A1F5P3B7</accession>
<dbReference type="Gene3D" id="1.50.10.20">
    <property type="match status" value="1"/>
</dbReference>
<evidence type="ECO:0000313" key="3">
    <source>
        <dbReference type="EMBL" id="OGE84437.1"/>
    </source>
</evidence>
<comment type="caution">
    <text evidence="3">The sequence shown here is derived from an EMBL/GenBank/DDBJ whole genome shotgun (WGS) entry which is preliminary data.</text>
</comment>
<dbReference type="CDD" id="cd00688">
    <property type="entry name" value="ISOPREN_C2_like"/>
    <property type="match status" value="1"/>
</dbReference>
<dbReference type="InterPro" id="IPR032696">
    <property type="entry name" value="SQ_cyclase_C"/>
</dbReference>
<gene>
    <name evidence="3" type="ORF">A2846_02640</name>
</gene>